<dbReference type="Pfam" id="PF19545">
    <property type="entry name" value="DUF6069"/>
    <property type="match status" value="1"/>
</dbReference>
<feature type="transmembrane region" description="Helical" evidence="1">
    <location>
        <begin position="63"/>
        <end position="85"/>
    </location>
</feature>
<evidence type="ECO:0000313" key="3">
    <source>
        <dbReference type="Proteomes" id="UP000062973"/>
    </source>
</evidence>
<dbReference type="OrthoDB" id="4868427at2"/>
<dbReference type="HOGENOM" id="CLU_117498_0_0_11"/>
<dbReference type="STRING" id="1068978.AMETH_4106"/>
<accession>A0A076MTD4</accession>
<name>A0A076MTD4_AMYME</name>
<dbReference type="EMBL" id="CP009110">
    <property type="protein sequence ID" value="AIJ24198.1"/>
    <property type="molecule type" value="Genomic_DNA"/>
</dbReference>
<feature type="transmembrane region" description="Helical" evidence="1">
    <location>
        <begin position="92"/>
        <end position="113"/>
    </location>
</feature>
<dbReference type="KEGG" id="amq:AMETH_4106"/>
<keyword evidence="3" id="KW-1185">Reference proteome</keyword>
<dbReference type="PATRIC" id="fig|1068978.7.peg.4399"/>
<keyword evidence="1" id="KW-0812">Transmembrane</keyword>
<evidence type="ECO:0000313" key="2">
    <source>
        <dbReference type="EMBL" id="AIJ24198.1"/>
    </source>
</evidence>
<dbReference type="Proteomes" id="UP000062973">
    <property type="component" value="Chromosome"/>
</dbReference>
<proteinExistence type="predicted"/>
<dbReference type="AlphaFoldDB" id="A0A076MTD4"/>
<organism evidence="2 3">
    <name type="scientific">Amycolatopsis methanolica 239</name>
    <dbReference type="NCBI Taxonomy" id="1068978"/>
    <lineage>
        <taxon>Bacteria</taxon>
        <taxon>Bacillati</taxon>
        <taxon>Actinomycetota</taxon>
        <taxon>Actinomycetes</taxon>
        <taxon>Pseudonocardiales</taxon>
        <taxon>Pseudonocardiaceae</taxon>
        <taxon>Amycolatopsis</taxon>
        <taxon>Amycolatopsis methanolica group</taxon>
    </lineage>
</organism>
<feature type="transmembrane region" description="Helical" evidence="1">
    <location>
        <begin position="119"/>
        <end position="140"/>
    </location>
</feature>
<dbReference type="RefSeq" id="WP_017983038.1">
    <property type="nucleotide sequence ID" value="NZ_AQUL01000001.1"/>
</dbReference>
<dbReference type="InterPro" id="IPR045713">
    <property type="entry name" value="DUF6069"/>
</dbReference>
<keyword evidence="1" id="KW-1133">Transmembrane helix</keyword>
<gene>
    <name evidence="2" type="ORF">AMETH_4106</name>
</gene>
<keyword evidence="1" id="KW-0472">Membrane</keyword>
<reference evidence="2 3" key="1">
    <citation type="submission" date="2014-07" db="EMBL/GenBank/DDBJ databases">
        <title>Whole Genome Sequence of the Amycolatopsis methanolica 239.</title>
        <authorList>
            <person name="Tang B."/>
        </authorList>
    </citation>
    <scope>NUCLEOTIDE SEQUENCE [LARGE SCALE GENOMIC DNA]</scope>
    <source>
        <strain evidence="2 3">239</strain>
    </source>
</reference>
<feature type="transmembrane region" description="Helical" evidence="1">
    <location>
        <begin position="17"/>
        <end position="43"/>
    </location>
</feature>
<dbReference type="eggNOG" id="ENOG5032RVX">
    <property type="taxonomic scope" value="Bacteria"/>
</dbReference>
<protein>
    <submittedName>
        <fullName evidence="2">Uncharacterized protein</fullName>
    </submittedName>
</protein>
<sequence>MTGYPPSDSTEPDYGRLWAGGVATAVVAALVAVVGLLIARGLFGVAVLAPKGNGIWGNANTVTYALCAAAAALLATGLMHVLSLGTSAPGQFFGWIMVLLTAIAIVLPLTLAVQVDAKIATALINLAIGAVIALLVSTVAGTARRRRRERDAPTATLKWDQGPHYYS</sequence>
<evidence type="ECO:0000256" key="1">
    <source>
        <dbReference type="SAM" id="Phobius"/>
    </source>
</evidence>